<dbReference type="eggNOG" id="ENOG502S3TP">
    <property type="taxonomic scope" value="Eukaryota"/>
</dbReference>
<dbReference type="OMA" id="RAENTHR"/>
<name>R1GA75_BOTPV</name>
<reference evidence="3" key="1">
    <citation type="journal article" date="2013" name="Genome Announc.">
        <title>Draft genome sequence of Neofusicoccum parvum isolate UCR-NP2, a fungal vascular pathogen associated with grapevine cankers.</title>
        <authorList>
            <person name="Blanco-Ulate B."/>
            <person name="Rolshausen P."/>
            <person name="Cantu D."/>
        </authorList>
    </citation>
    <scope>NUCLEOTIDE SEQUENCE [LARGE SCALE GENOMIC DNA]</scope>
    <source>
        <strain evidence="3">UCR-NP2</strain>
    </source>
</reference>
<feature type="compositionally biased region" description="Pro residues" evidence="1">
    <location>
        <begin position="21"/>
        <end position="32"/>
    </location>
</feature>
<sequence>MGFWKNPFASGAPESQEPAAEPAPPPPSPPAATPSVSAAPIAPAASPPTRSSRFDHARLSTPFEIRVALAGTVAFLSGIALGMVHGSQSAGLRYRAENAHRLPKDATGWYLYHKSKNYNAMLGGVREGPRMAFKLSVWVSGFFMCEEAIDRFVEYVAHYYAYTA</sequence>
<dbReference type="Proteomes" id="UP000013521">
    <property type="component" value="Unassembled WGS sequence"/>
</dbReference>
<dbReference type="HOGENOM" id="CLU_1618772_0_0_1"/>
<feature type="compositionally biased region" description="Low complexity" evidence="1">
    <location>
        <begin position="33"/>
        <end position="48"/>
    </location>
</feature>
<feature type="region of interest" description="Disordered" evidence="1">
    <location>
        <begin position="1"/>
        <end position="53"/>
    </location>
</feature>
<evidence type="ECO:0000256" key="1">
    <source>
        <dbReference type="SAM" id="MobiDB-lite"/>
    </source>
</evidence>
<dbReference type="EMBL" id="KB916202">
    <property type="protein sequence ID" value="EOD48440.1"/>
    <property type="molecule type" value="Genomic_DNA"/>
</dbReference>
<organism evidence="2 3">
    <name type="scientific">Botryosphaeria parva (strain UCR-NP2)</name>
    <name type="common">Grapevine canker fungus</name>
    <name type="synonym">Neofusicoccum parvum</name>
    <dbReference type="NCBI Taxonomy" id="1287680"/>
    <lineage>
        <taxon>Eukaryota</taxon>
        <taxon>Fungi</taxon>
        <taxon>Dikarya</taxon>
        <taxon>Ascomycota</taxon>
        <taxon>Pezizomycotina</taxon>
        <taxon>Dothideomycetes</taxon>
        <taxon>Dothideomycetes incertae sedis</taxon>
        <taxon>Botryosphaeriales</taxon>
        <taxon>Botryosphaeriaceae</taxon>
        <taxon>Neofusicoccum</taxon>
    </lineage>
</organism>
<dbReference type="AlphaFoldDB" id="R1GA75"/>
<evidence type="ECO:0000313" key="2">
    <source>
        <dbReference type="EMBL" id="EOD48440.1"/>
    </source>
</evidence>
<dbReference type="KEGG" id="npa:UCRNP2_4763"/>
<dbReference type="PANTHER" id="PTHR37852">
    <property type="entry name" value="YALI0B21208P"/>
    <property type="match status" value="1"/>
</dbReference>
<proteinExistence type="predicted"/>
<dbReference type="PANTHER" id="PTHR37852:SF1">
    <property type="entry name" value="HIG1 DOMAIN-CONTAINING PROTEIN"/>
    <property type="match status" value="1"/>
</dbReference>
<feature type="compositionally biased region" description="Low complexity" evidence="1">
    <location>
        <begin position="9"/>
        <end position="20"/>
    </location>
</feature>
<protein>
    <submittedName>
        <fullName evidence="2">Uncharacterized protein</fullName>
    </submittedName>
</protein>
<dbReference type="OrthoDB" id="5584028at2759"/>
<accession>R1GA75</accession>
<dbReference type="STRING" id="1287680.R1GA75"/>
<evidence type="ECO:0000313" key="3">
    <source>
        <dbReference type="Proteomes" id="UP000013521"/>
    </source>
</evidence>
<gene>
    <name evidence="2" type="ORF">UCRNP2_4763</name>
</gene>